<dbReference type="OrthoDB" id="538718at2759"/>
<feature type="transmembrane region" description="Helical" evidence="6">
    <location>
        <begin position="398"/>
        <end position="418"/>
    </location>
</feature>
<evidence type="ECO:0000313" key="9">
    <source>
        <dbReference type="Proteomes" id="UP000738359"/>
    </source>
</evidence>
<keyword evidence="2 6" id="KW-0812">Transmembrane</keyword>
<comment type="subcellular location">
    <subcellularLocation>
        <location evidence="1">Membrane</location>
        <topology evidence="1">Multi-pass membrane protein</topology>
    </subcellularLocation>
</comment>
<keyword evidence="9" id="KW-1185">Reference proteome</keyword>
<dbReference type="InterPro" id="IPR051328">
    <property type="entry name" value="T7SS_ABC-Transporter"/>
</dbReference>
<accession>A0A9P6JDP9</accession>
<name>A0A9P6JDP9_MORAP</name>
<dbReference type="PANTHER" id="PTHR43077:SF10">
    <property type="entry name" value="TRANSPORT PERMEASE PROTEIN"/>
    <property type="match status" value="1"/>
</dbReference>
<feature type="compositionally biased region" description="Polar residues" evidence="5">
    <location>
        <begin position="1"/>
        <end position="14"/>
    </location>
</feature>
<evidence type="ECO:0000256" key="1">
    <source>
        <dbReference type="ARBA" id="ARBA00004141"/>
    </source>
</evidence>
<feature type="transmembrane region" description="Helical" evidence="6">
    <location>
        <begin position="259"/>
        <end position="278"/>
    </location>
</feature>
<evidence type="ECO:0000256" key="2">
    <source>
        <dbReference type="ARBA" id="ARBA00022692"/>
    </source>
</evidence>
<feature type="transmembrane region" description="Helical" evidence="6">
    <location>
        <begin position="479"/>
        <end position="500"/>
    </location>
</feature>
<evidence type="ECO:0000256" key="4">
    <source>
        <dbReference type="ARBA" id="ARBA00023136"/>
    </source>
</evidence>
<feature type="compositionally biased region" description="Polar residues" evidence="5">
    <location>
        <begin position="33"/>
        <end position="50"/>
    </location>
</feature>
<dbReference type="Proteomes" id="UP000738359">
    <property type="component" value="Unassembled WGS sequence"/>
</dbReference>
<dbReference type="GO" id="GO:0016020">
    <property type="term" value="C:membrane"/>
    <property type="evidence" value="ECO:0007669"/>
    <property type="project" value="UniProtKB-SubCell"/>
</dbReference>
<sequence length="532" mass="60039">MPEQDPQQPQSFTMTPLEKEPAFVAEETEDQGVRSSASSTTPVHQSSIESTDIENPPKQSVRDSFPQFFVLPHLLKKNAWILLMATSFVMIVYIWLYLGALWSPLTRVKNVEIVLYNADAGFDYSQTPPQLAQLFQTITKNSSLGSLIENQIMDPEGQLNHIVSWVDKSQEPGWDRESLVDHVEKGKTWGLLYIPANFSNNFLTYAPSTTSGPATAANLKVVDMEYVFDQGRSYATHSIVEKYMSKSLDIMSKTFERNLLLSPANQTLLQVMHPVLWVQAIHMSETVMNPVLVYGQNFATYVVFIVLYIGSMLAVYSICKYLPNTIETIGVLTFGPNDEIPIKKASQIPKFPAIRIVLARNGVAMMFSLLHTIFIWMVPQLLHGHQMSEHFNAGIAFAFIWFVGISFISILFLLSHLLTVDGFQGPATMLMILMFTSSGGILDWVVMPGFFRVGIVFPFTYAVKGLRTIYFGSLREEMWINWLVILGWIVIPGVITMVMARSEIRLRRENMRRDASIHQSSCNPSRAPSIQV</sequence>
<feature type="domain" description="DUF3533" evidence="7">
    <location>
        <begin position="84"/>
        <end position="491"/>
    </location>
</feature>
<gene>
    <name evidence="8" type="ORF">BGZ70_003812</name>
</gene>
<evidence type="ECO:0000259" key="7">
    <source>
        <dbReference type="Pfam" id="PF12051"/>
    </source>
</evidence>
<comment type="caution">
    <text evidence="8">The sequence shown here is derived from an EMBL/GenBank/DDBJ whole genome shotgun (WGS) entry which is preliminary data.</text>
</comment>
<dbReference type="InterPro" id="IPR022703">
    <property type="entry name" value="DUF3533"/>
</dbReference>
<evidence type="ECO:0000256" key="3">
    <source>
        <dbReference type="ARBA" id="ARBA00022989"/>
    </source>
</evidence>
<dbReference type="AlphaFoldDB" id="A0A9P6JDP9"/>
<evidence type="ECO:0000313" key="8">
    <source>
        <dbReference type="EMBL" id="KAF9965908.1"/>
    </source>
</evidence>
<keyword evidence="3 6" id="KW-1133">Transmembrane helix</keyword>
<feature type="region of interest" description="Disordered" evidence="5">
    <location>
        <begin position="1"/>
        <end position="59"/>
    </location>
</feature>
<organism evidence="8 9">
    <name type="scientific">Mortierella alpina</name>
    <name type="common">Oleaginous fungus</name>
    <name type="synonym">Mortierella renispora</name>
    <dbReference type="NCBI Taxonomy" id="64518"/>
    <lineage>
        <taxon>Eukaryota</taxon>
        <taxon>Fungi</taxon>
        <taxon>Fungi incertae sedis</taxon>
        <taxon>Mucoromycota</taxon>
        <taxon>Mortierellomycotina</taxon>
        <taxon>Mortierellomycetes</taxon>
        <taxon>Mortierellales</taxon>
        <taxon>Mortierellaceae</taxon>
        <taxon>Mortierella</taxon>
    </lineage>
</organism>
<feature type="transmembrane region" description="Helical" evidence="6">
    <location>
        <begin position="79"/>
        <end position="100"/>
    </location>
</feature>
<feature type="transmembrane region" description="Helical" evidence="6">
    <location>
        <begin position="298"/>
        <end position="319"/>
    </location>
</feature>
<dbReference type="EMBL" id="JAAAHY010000209">
    <property type="protein sequence ID" value="KAF9965908.1"/>
    <property type="molecule type" value="Genomic_DNA"/>
</dbReference>
<evidence type="ECO:0000256" key="5">
    <source>
        <dbReference type="SAM" id="MobiDB-lite"/>
    </source>
</evidence>
<keyword evidence="4 6" id="KW-0472">Membrane</keyword>
<protein>
    <recommendedName>
        <fullName evidence="7">DUF3533 domain-containing protein</fullName>
    </recommendedName>
</protein>
<dbReference type="Pfam" id="PF12051">
    <property type="entry name" value="DUF3533"/>
    <property type="match status" value="1"/>
</dbReference>
<dbReference type="PANTHER" id="PTHR43077">
    <property type="entry name" value="TRANSPORT PERMEASE YVFS-RELATED"/>
    <property type="match status" value="1"/>
</dbReference>
<feature type="transmembrane region" description="Helical" evidence="6">
    <location>
        <begin position="357"/>
        <end position="378"/>
    </location>
</feature>
<reference evidence="8" key="1">
    <citation type="journal article" date="2020" name="Fungal Divers.">
        <title>Resolving the Mortierellaceae phylogeny through synthesis of multi-gene phylogenetics and phylogenomics.</title>
        <authorList>
            <person name="Vandepol N."/>
            <person name="Liber J."/>
            <person name="Desiro A."/>
            <person name="Na H."/>
            <person name="Kennedy M."/>
            <person name="Barry K."/>
            <person name="Grigoriev I.V."/>
            <person name="Miller A.N."/>
            <person name="O'Donnell K."/>
            <person name="Stajich J.E."/>
            <person name="Bonito G."/>
        </authorList>
    </citation>
    <scope>NUCLEOTIDE SEQUENCE</scope>
    <source>
        <strain evidence="8">CK1249</strain>
    </source>
</reference>
<proteinExistence type="predicted"/>
<feature type="transmembrane region" description="Helical" evidence="6">
    <location>
        <begin position="430"/>
        <end position="459"/>
    </location>
</feature>
<evidence type="ECO:0000256" key="6">
    <source>
        <dbReference type="SAM" id="Phobius"/>
    </source>
</evidence>